<organism evidence="1 2">
    <name type="scientific">Azospirillum isscasi</name>
    <dbReference type="NCBI Taxonomy" id="3053926"/>
    <lineage>
        <taxon>Bacteria</taxon>
        <taxon>Pseudomonadati</taxon>
        <taxon>Pseudomonadota</taxon>
        <taxon>Alphaproteobacteria</taxon>
        <taxon>Rhodospirillales</taxon>
        <taxon>Azospirillaceae</taxon>
        <taxon>Azospirillum</taxon>
    </lineage>
</organism>
<dbReference type="EMBL" id="JAUJFI010000221">
    <property type="protein sequence ID" value="MDQ2106272.1"/>
    <property type="molecule type" value="Genomic_DNA"/>
</dbReference>
<evidence type="ECO:0000313" key="1">
    <source>
        <dbReference type="EMBL" id="MDQ2106272.1"/>
    </source>
</evidence>
<protein>
    <submittedName>
        <fullName evidence="1">DNA polymerase III</fullName>
    </submittedName>
</protein>
<dbReference type="Proteomes" id="UP001227317">
    <property type="component" value="Unassembled WGS sequence"/>
</dbReference>
<dbReference type="SUPFAM" id="SSF53098">
    <property type="entry name" value="Ribonuclease H-like"/>
    <property type="match status" value="1"/>
</dbReference>
<accession>A0ABU0WPV5</accession>
<gene>
    <name evidence="1" type="ORF">QSG27_26505</name>
</gene>
<dbReference type="RefSeq" id="WP_306711496.1">
    <property type="nucleotide sequence ID" value="NZ_JAUJFI010000221.1"/>
</dbReference>
<sequence length="196" mass="21003">MPTETIASVVANGVVAAPVPVADTAGPMAEHPDRALLLSGEDTGERVAIHCEATSFDAATADLRSVAALRIRGARILTSQRLVLGFWPTEPAEPALSRLLAFIGNRPLIGYYLDFTVAMLDRLVQPTVGMALPNQRIEVSSLYYGRKSKLPGKYAVDLRLDSILRDLDLPPRVGDDACAGALAAAMVYLRLEPPQP</sequence>
<evidence type="ECO:0000313" key="2">
    <source>
        <dbReference type="Proteomes" id="UP001227317"/>
    </source>
</evidence>
<proteinExistence type="predicted"/>
<name>A0ABU0WPV5_9PROT</name>
<reference evidence="1 2" key="1">
    <citation type="submission" date="2023-06" db="EMBL/GenBank/DDBJ databases">
        <title>Azospirillum isscasensis sp.nov, a bacterium isolated from rhizosphere soil of rice.</title>
        <authorList>
            <person name="Wang H."/>
        </authorList>
    </citation>
    <scope>NUCLEOTIDE SEQUENCE [LARGE SCALE GENOMIC DNA]</scope>
    <source>
        <strain evidence="1 2">C340-1</strain>
    </source>
</reference>
<comment type="caution">
    <text evidence="1">The sequence shown here is derived from an EMBL/GenBank/DDBJ whole genome shotgun (WGS) entry which is preliminary data.</text>
</comment>
<dbReference type="InterPro" id="IPR012337">
    <property type="entry name" value="RNaseH-like_sf"/>
</dbReference>
<dbReference type="InterPro" id="IPR036397">
    <property type="entry name" value="RNaseH_sf"/>
</dbReference>
<dbReference type="Gene3D" id="3.30.420.10">
    <property type="entry name" value="Ribonuclease H-like superfamily/Ribonuclease H"/>
    <property type="match status" value="1"/>
</dbReference>
<keyword evidence="2" id="KW-1185">Reference proteome</keyword>